<dbReference type="AlphaFoldDB" id="A0A4S8NB87"/>
<feature type="domain" description="Nucleoside phosphorylase" evidence="1">
    <location>
        <begin position="29"/>
        <end position="173"/>
    </location>
</feature>
<dbReference type="Pfam" id="PF01048">
    <property type="entry name" value="PNP_UDP_1"/>
    <property type="match status" value="1"/>
</dbReference>
<accession>A0A4S8NB87</accession>
<sequence>MREDRSVPRPLVVSATRTEAAHLPTGLDLVVTGIGKTAAATVLTRHLAGRDDLDDLVLVNLGTAGALHDGMAAESGLYEIGEVINHEISADAIRALGFDPRERLRIGDAPTVLATGDMFVTDPVVRTRLAAQAQLVDMEGYAYAWVAQEFGLPIRMVKHVSDSADESAMAWVEVVDRSARILGEWAATHLG</sequence>
<reference evidence="2 3" key="1">
    <citation type="journal article" date="2009" name="Int. J. Syst. Evol. Microbiol.">
        <title>Nocardioides caeni sp. nov., isolated from wastewater.</title>
        <authorList>
            <person name="Yoon J.H."/>
            <person name="Kang S.J."/>
            <person name="Park S."/>
            <person name="Kim W."/>
            <person name="Oh T.K."/>
        </authorList>
    </citation>
    <scope>NUCLEOTIDE SEQUENCE [LARGE SCALE GENOMIC DNA]</scope>
    <source>
        <strain evidence="2 3">DSM 23134</strain>
    </source>
</reference>
<keyword evidence="3" id="KW-1185">Reference proteome</keyword>
<dbReference type="InterPro" id="IPR035994">
    <property type="entry name" value="Nucleoside_phosphorylase_sf"/>
</dbReference>
<dbReference type="Proteomes" id="UP000307087">
    <property type="component" value="Unassembled WGS sequence"/>
</dbReference>
<dbReference type="GO" id="GO:0003824">
    <property type="term" value="F:catalytic activity"/>
    <property type="evidence" value="ECO:0007669"/>
    <property type="project" value="InterPro"/>
</dbReference>
<dbReference type="EMBL" id="STGW01000005">
    <property type="protein sequence ID" value="THV13172.1"/>
    <property type="molecule type" value="Genomic_DNA"/>
</dbReference>
<evidence type="ECO:0000313" key="2">
    <source>
        <dbReference type="EMBL" id="THV13172.1"/>
    </source>
</evidence>
<dbReference type="SUPFAM" id="SSF53167">
    <property type="entry name" value="Purine and uridine phosphorylases"/>
    <property type="match status" value="1"/>
</dbReference>
<proteinExistence type="predicted"/>
<protein>
    <submittedName>
        <fullName evidence="2">Nucleosidase</fullName>
    </submittedName>
</protein>
<name>A0A4S8NB87_9ACTN</name>
<dbReference type="GO" id="GO:0009116">
    <property type="term" value="P:nucleoside metabolic process"/>
    <property type="evidence" value="ECO:0007669"/>
    <property type="project" value="InterPro"/>
</dbReference>
<comment type="caution">
    <text evidence="2">The sequence shown here is derived from an EMBL/GenBank/DDBJ whole genome shotgun (WGS) entry which is preliminary data.</text>
</comment>
<organism evidence="2 3">
    <name type="scientific">Nocardioides caeni</name>
    <dbReference type="NCBI Taxonomy" id="574700"/>
    <lineage>
        <taxon>Bacteria</taxon>
        <taxon>Bacillati</taxon>
        <taxon>Actinomycetota</taxon>
        <taxon>Actinomycetes</taxon>
        <taxon>Propionibacteriales</taxon>
        <taxon>Nocardioidaceae</taxon>
        <taxon>Nocardioides</taxon>
    </lineage>
</organism>
<evidence type="ECO:0000259" key="1">
    <source>
        <dbReference type="Pfam" id="PF01048"/>
    </source>
</evidence>
<dbReference type="Gene3D" id="3.40.50.1580">
    <property type="entry name" value="Nucleoside phosphorylase domain"/>
    <property type="match status" value="1"/>
</dbReference>
<dbReference type="InterPro" id="IPR000845">
    <property type="entry name" value="Nucleoside_phosphorylase_d"/>
</dbReference>
<dbReference type="OrthoDB" id="3852236at2"/>
<gene>
    <name evidence="2" type="ORF">E9934_09330</name>
</gene>
<evidence type="ECO:0000313" key="3">
    <source>
        <dbReference type="Proteomes" id="UP000307087"/>
    </source>
</evidence>
<dbReference type="NCBIfam" id="NF004168">
    <property type="entry name" value="PRK05634.1"/>
    <property type="match status" value="1"/>
</dbReference>